<comment type="caution">
    <text evidence="4">The sequence shown here is derived from an EMBL/GenBank/DDBJ whole genome shotgun (WGS) entry which is preliminary data.</text>
</comment>
<protein>
    <submittedName>
        <fullName evidence="4">Porin family protein</fullName>
    </submittedName>
</protein>
<keyword evidence="1 2" id="KW-0732">Signal</keyword>
<organism evidence="4 5">
    <name type="scientific">Pseudoalteromonas fuliginea</name>
    <dbReference type="NCBI Taxonomy" id="1872678"/>
    <lineage>
        <taxon>Bacteria</taxon>
        <taxon>Pseudomonadati</taxon>
        <taxon>Pseudomonadota</taxon>
        <taxon>Gammaproteobacteria</taxon>
        <taxon>Alteromonadales</taxon>
        <taxon>Pseudoalteromonadaceae</taxon>
        <taxon>Pseudoalteromonas</taxon>
    </lineage>
</organism>
<dbReference type="EMBL" id="SEUK01000056">
    <property type="protein sequence ID" value="KAA1156502.1"/>
    <property type="molecule type" value="Genomic_DNA"/>
</dbReference>
<proteinExistence type="predicted"/>
<dbReference type="Gene3D" id="2.40.160.20">
    <property type="match status" value="1"/>
</dbReference>
<dbReference type="Pfam" id="PF13505">
    <property type="entry name" value="OMP_b-brl"/>
    <property type="match status" value="1"/>
</dbReference>
<feature type="domain" description="Outer membrane protein beta-barrel" evidence="3">
    <location>
        <begin position="15"/>
        <end position="190"/>
    </location>
</feature>
<evidence type="ECO:0000313" key="5">
    <source>
        <dbReference type="Proteomes" id="UP000324162"/>
    </source>
</evidence>
<gene>
    <name evidence="4" type="ORF">EU508_20685</name>
</gene>
<evidence type="ECO:0000256" key="2">
    <source>
        <dbReference type="SAM" id="SignalP"/>
    </source>
</evidence>
<reference evidence="4 5" key="1">
    <citation type="submission" date="2019-01" db="EMBL/GenBank/DDBJ databases">
        <title>Genome sequences of marine Pseudoalteromonas species.</title>
        <authorList>
            <person name="Boraston A.B."/>
            <person name="Hehemann J.-H."/>
            <person name="Vickers C.J."/>
            <person name="Salama-Alber O."/>
            <person name="Abe K."/>
            <person name="Hettle A.J."/>
        </authorList>
    </citation>
    <scope>NUCLEOTIDE SEQUENCE [LARGE SCALE GENOMIC DNA]</scope>
    <source>
        <strain evidence="4 5">PS42</strain>
    </source>
</reference>
<dbReference type="SUPFAM" id="SSF56925">
    <property type="entry name" value="OMPA-like"/>
    <property type="match status" value="1"/>
</dbReference>
<sequence length="190" mass="21465">MDNKMKKIITLSAFTLLMSSFTTHANEAQIRMGVELGTGKIKVDKDFAILKEDFDTDGFSLGYILGYKFENNVVTEANLAYTSSDVLFGTFDSYETYEFKAMIGYSFNLATHFRVVPMVGLSRWELDTKQGFFLNPGPEAKEEFSGTDFTYKVRFEVPLGDLVLLSLSYASTEVEFGRNETTQLGVLFEF</sequence>
<name>A0AB73BBE3_9GAMM</name>
<feature type="chain" id="PRO_5044492067" evidence="2">
    <location>
        <begin position="26"/>
        <end position="190"/>
    </location>
</feature>
<evidence type="ECO:0000313" key="4">
    <source>
        <dbReference type="EMBL" id="KAA1156502.1"/>
    </source>
</evidence>
<accession>A0AB73BBE3</accession>
<dbReference type="AlphaFoldDB" id="A0AB73BBE3"/>
<dbReference type="Proteomes" id="UP000324162">
    <property type="component" value="Unassembled WGS sequence"/>
</dbReference>
<evidence type="ECO:0000259" key="3">
    <source>
        <dbReference type="Pfam" id="PF13505"/>
    </source>
</evidence>
<dbReference type="InterPro" id="IPR027385">
    <property type="entry name" value="Beta-barrel_OMP"/>
</dbReference>
<evidence type="ECO:0000256" key="1">
    <source>
        <dbReference type="ARBA" id="ARBA00022729"/>
    </source>
</evidence>
<dbReference type="InterPro" id="IPR011250">
    <property type="entry name" value="OMP/PagP_B-barrel"/>
</dbReference>
<feature type="signal peptide" evidence="2">
    <location>
        <begin position="1"/>
        <end position="25"/>
    </location>
</feature>